<dbReference type="AlphaFoldDB" id="A0A8X7X6Q3"/>
<dbReference type="InterPro" id="IPR040126">
    <property type="entry name" value="STOX1/2"/>
</dbReference>
<name>A0A8X7X6Q3_POLSE</name>
<dbReference type="InterPro" id="IPR019391">
    <property type="entry name" value="Storkhead-box_WHD"/>
</dbReference>
<protein>
    <submittedName>
        <fullName evidence="3">STOX1 protein</fullName>
    </submittedName>
</protein>
<feature type="compositionally biased region" description="Polar residues" evidence="1">
    <location>
        <begin position="257"/>
        <end position="269"/>
    </location>
</feature>
<keyword evidence="4" id="KW-1185">Reference proteome</keyword>
<dbReference type="EMBL" id="JAATIS010004040">
    <property type="protein sequence ID" value="KAG2463110.1"/>
    <property type="molecule type" value="Genomic_DNA"/>
</dbReference>
<evidence type="ECO:0000313" key="4">
    <source>
        <dbReference type="Proteomes" id="UP000886611"/>
    </source>
</evidence>
<comment type="caution">
    <text evidence="3">The sequence shown here is derived from an EMBL/GenBank/DDBJ whole genome shotgun (WGS) entry which is preliminary data.</text>
</comment>
<dbReference type="PANTHER" id="PTHR22437">
    <property type="entry name" value="WINGED HELIX DOMAIN-CONTAINING PROTEIN"/>
    <property type="match status" value="1"/>
</dbReference>
<feature type="non-terminal residue" evidence="3">
    <location>
        <position position="1"/>
    </location>
</feature>
<dbReference type="OrthoDB" id="10020110at2759"/>
<gene>
    <name evidence="3" type="primary">Stox1_0</name>
    <name evidence="3" type="ORF">GTO96_0001950</name>
</gene>
<feature type="region of interest" description="Disordered" evidence="1">
    <location>
        <begin position="257"/>
        <end position="302"/>
    </location>
</feature>
<dbReference type="GO" id="GO:0005737">
    <property type="term" value="C:cytoplasm"/>
    <property type="evidence" value="ECO:0007669"/>
    <property type="project" value="TreeGrafter"/>
</dbReference>
<dbReference type="GO" id="GO:0005634">
    <property type="term" value="C:nucleus"/>
    <property type="evidence" value="ECO:0007669"/>
    <property type="project" value="TreeGrafter"/>
</dbReference>
<proteinExistence type="predicted"/>
<evidence type="ECO:0000256" key="1">
    <source>
        <dbReference type="SAM" id="MobiDB-lite"/>
    </source>
</evidence>
<dbReference type="PANTHER" id="PTHR22437:SF1">
    <property type="entry name" value="STORKHEAD-BOX PROTEIN 1"/>
    <property type="match status" value="1"/>
</dbReference>
<dbReference type="GO" id="GO:0006357">
    <property type="term" value="P:regulation of transcription by RNA polymerase II"/>
    <property type="evidence" value="ECO:0007669"/>
    <property type="project" value="InterPro"/>
</dbReference>
<feature type="region of interest" description="Disordered" evidence="1">
    <location>
        <begin position="405"/>
        <end position="453"/>
    </location>
</feature>
<feature type="compositionally biased region" description="Basic and acidic residues" evidence="1">
    <location>
        <begin position="290"/>
        <end position="302"/>
    </location>
</feature>
<evidence type="ECO:0000313" key="3">
    <source>
        <dbReference type="EMBL" id="KAG2463110.1"/>
    </source>
</evidence>
<feature type="region of interest" description="Disordered" evidence="1">
    <location>
        <begin position="685"/>
        <end position="736"/>
    </location>
</feature>
<dbReference type="Proteomes" id="UP000886611">
    <property type="component" value="Unassembled WGS sequence"/>
</dbReference>
<feature type="region of interest" description="Disordered" evidence="1">
    <location>
        <begin position="323"/>
        <end position="346"/>
    </location>
</feature>
<dbReference type="GO" id="GO:0000977">
    <property type="term" value="F:RNA polymerase II transcription regulatory region sequence-specific DNA binding"/>
    <property type="evidence" value="ECO:0007669"/>
    <property type="project" value="TreeGrafter"/>
</dbReference>
<feature type="non-terminal residue" evidence="3">
    <location>
        <position position="991"/>
    </location>
</feature>
<organism evidence="3 4">
    <name type="scientific">Polypterus senegalus</name>
    <name type="common">Senegal bichir</name>
    <dbReference type="NCBI Taxonomy" id="55291"/>
    <lineage>
        <taxon>Eukaryota</taxon>
        <taxon>Metazoa</taxon>
        <taxon>Chordata</taxon>
        <taxon>Craniata</taxon>
        <taxon>Vertebrata</taxon>
        <taxon>Euteleostomi</taxon>
        <taxon>Actinopterygii</taxon>
        <taxon>Polypteriformes</taxon>
        <taxon>Polypteridae</taxon>
        <taxon>Polypterus</taxon>
    </lineage>
</organism>
<dbReference type="Pfam" id="PF10264">
    <property type="entry name" value="WHD_Storkhead"/>
    <property type="match status" value="1"/>
</dbReference>
<sequence length="991" mass="112008">MSQPSRLVQLSATSLALVLCKDDGHRGDGTPSGQEIFSDFKAQNLQSFWNKRLVKAMAEVHFQGWMDNCVLLVQGRNSALDVLREAWMRRALRHPKGFVIRAVGDVTPVQMSPIAQSQFIPLSEVLCSVISDMNAAHVIVNQESLIESLRKQHPGLSIPTQDILYNALGTLIKERKVYHTGEGYFIVTPQTYFITNSLSKDSQKWLTIDNEALSVPPITYLVSAESCAESVTETIPTVAHCKSCRCFDQPSTQSVQDQQSLSESALKSQKSLKDAKPSVQHQSTSTAADYRPRELSKSSLAGKEKERFGKRFSLSLFRRNTTKKEKPKKEYATYSGQFPPEEWPVRDEDNLNNLPRDLEHEIIKRINPSLTVDNLVRHTIMMRKLEEQSNFISKGTTTEILATKQRQVSKNTTRKPSGKANKHRKKGNYSREKHRAKNKLTVDKEDNKQAAIISHSENRTEYVTDYLQPDYNVREMEFEYHRCNEVTDLESKNLYKKQIDNPFQGMSVRETSSGRSHKHQDVKRSRSEKPTQRSKSWDSSRTKVANDNDAHAVASREYRTKDLNYDVTLDIHPVKEYSGDYGSHYPESSTLRIEEKFVSVKGGSVRSGHFYEEANHEARLRTLPDKCASGSLTMKLADKKNEASQSMVPNVHSLPPQITYQCDTAAVLLPWQTKTANQNRLSSIFGQEPGISDHLSTCQPERKTKSLRNGIGPPRETKKTDSEGFSDDEQAVYQQPVDEDDACSSLCLNEDSEGSEFSETSQQTPSHYRQVWNNAIVEDQLTSTVIDQRLNSEYSSQQEETKWKESHNRHVANLSAGIQLESTRQSLSQFISEHEEDVDCGAQQEEVGDCSIFDYCQASEADSDAETVQKSIDEGDGKSTCWNMDQEMEEMLRKEFEQKVELLHSGPSPILGHDESRETAMPIETVENHSITGDSGIDSPRARVILTSNNAAFLEGLKRRSFLQNLENLHSKNNAIRPQSSLLQLTPVINV</sequence>
<feature type="compositionally biased region" description="Basic residues" evidence="1">
    <location>
        <begin position="412"/>
        <end position="438"/>
    </location>
</feature>
<accession>A0A8X7X6Q3</accession>
<evidence type="ECO:0000259" key="2">
    <source>
        <dbReference type="Pfam" id="PF10264"/>
    </source>
</evidence>
<feature type="region of interest" description="Disordered" evidence="1">
    <location>
        <begin position="500"/>
        <end position="555"/>
    </location>
</feature>
<feature type="domain" description="Winged helix Storkhead-box1" evidence="2">
    <location>
        <begin position="111"/>
        <end position="189"/>
    </location>
</feature>
<reference evidence="3 4" key="1">
    <citation type="journal article" date="2021" name="Cell">
        <title>Tracing the genetic footprints of vertebrate landing in non-teleost ray-finned fishes.</title>
        <authorList>
            <person name="Bi X."/>
            <person name="Wang K."/>
            <person name="Yang L."/>
            <person name="Pan H."/>
            <person name="Jiang H."/>
            <person name="Wei Q."/>
            <person name="Fang M."/>
            <person name="Yu H."/>
            <person name="Zhu C."/>
            <person name="Cai Y."/>
            <person name="He Y."/>
            <person name="Gan X."/>
            <person name="Zeng H."/>
            <person name="Yu D."/>
            <person name="Zhu Y."/>
            <person name="Jiang H."/>
            <person name="Qiu Q."/>
            <person name="Yang H."/>
            <person name="Zhang Y.E."/>
            <person name="Wang W."/>
            <person name="Zhu M."/>
            <person name="He S."/>
            <person name="Zhang G."/>
        </authorList>
    </citation>
    <scope>NUCLEOTIDE SEQUENCE [LARGE SCALE GENOMIC DNA]</scope>
    <source>
        <strain evidence="3">Bchr_013</strain>
    </source>
</reference>
<feature type="compositionally biased region" description="Basic and acidic residues" evidence="1">
    <location>
        <begin position="522"/>
        <end position="555"/>
    </location>
</feature>